<evidence type="ECO:0000313" key="7">
    <source>
        <dbReference type="Proteomes" id="UP000292445"/>
    </source>
</evidence>
<dbReference type="PANTHER" id="PTHR30537">
    <property type="entry name" value="HTH-TYPE TRANSCRIPTIONAL REGULATOR"/>
    <property type="match status" value="1"/>
</dbReference>
<dbReference type="SUPFAM" id="SSF46785">
    <property type="entry name" value="Winged helix' DNA-binding domain"/>
    <property type="match status" value="1"/>
</dbReference>
<keyword evidence="7" id="KW-1185">Reference proteome</keyword>
<evidence type="ECO:0000259" key="5">
    <source>
        <dbReference type="PROSITE" id="PS50931"/>
    </source>
</evidence>
<name>A0A4Q7NKK1_9BURK</name>
<dbReference type="GO" id="GO:0043565">
    <property type="term" value="F:sequence-specific DNA binding"/>
    <property type="evidence" value="ECO:0007669"/>
    <property type="project" value="TreeGrafter"/>
</dbReference>
<evidence type="ECO:0000256" key="1">
    <source>
        <dbReference type="ARBA" id="ARBA00009437"/>
    </source>
</evidence>
<dbReference type="OrthoDB" id="8683153at2"/>
<organism evidence="6 7">
    <name type="scientific">Pigmentiphaga kullae</name>
    <dbReference type="NCBI Taxonomy" id="151784"/>
    <lineage>
        <taxon>Bacteria</taxon>
        <taxon>Pseudomonadati</taxon>
        <taxon>Pseudomonadota</taxon>
        <taxon>Betaproteobacteria</taxon>
        <taxon>Burkholderiales</taxon>
        <taxon>Alcaligenaceae</taxon>
        <taxon>Pigmentiphaga</taxon>
    </lineage>
</organism>
<dbReference type="GO" id="GO:0003700">
    <property type="term" value="F:DNA-binding transcription factor activity"/>
    <property type="evidence" value="ECO:0007669"/>
    <property type="project" value="InterPro"/>
</dbReference>
<feature type="domain" description="HTH lysR-type" evidence="5">
    <location>
        <begin position="19"/>
        <end position="76"/>
    </location>
</feature>
<evidence type="ECO:0000256" key="4">
    <source>
        <dbReference type="ARBA" id="ARBA00023163"/>
    </source>
</evidence>
<dbReference type="PRINTS" id="PR00039">
    <property type="entry name" value="HTHLYSR"/>
</dbReference>
<dbReference type="RefSeq" id="WP_130356802.1">
    <property type="nucleotide sequence ID" value="NZ_SGXC01000001.1"/>
</dbReference>
<dbReference type="Pfam" id="PF03466">
    <property type="entry name" value="LysR_substrate"/>
    <property type="match status" value="1"/>
</dbReference>
<dbReference type="Pfam" id="PF00126">
    <property type="entry name" value="HTH_1"/>
    <property type="match status" value="1"/>
</dbReference>
<dbReference type="InterPro" id="IPR005119">
    <property type="entry name" value="LysR_subst-bd"/>
</dbReference>
<dbReference type="InterPro" id="IPR000847">
    <property type="entry name" value="LysR_HTH_N"/>
</dbReference>
<gene>
    <name evidence="6" type="ORF">EV675_1655</name>
</gene>
<comment type="similarity">
    <text evidence="1">Belongs to the LysR transcriptional regulatory family.</text>
</comment>
<dbReference type="Proteomes" id="UP000292445">
    <property type="component" value="Unassembled WGS sequence"/>
</dbReference>
<reference evidence="6 7" key="1">
    <citation type="submission" date="2019-02" db="EMBL/GenBank/DDBJ databases">
        <title>Genomic Encyclopedia of Type Strains, Phase IV (KMG-IV): sequencing the most valuable type-strain genomes for metagenomic binning, comparative biology and taxonomic classification.</title>
        <authorList>
            <person name="Goeker M."/>
        </authorList>
    </citation>
    <scope>NUCLEOTIDE SEQUENCE [LARGE SCALE GENOMIC DNA]</scope>
    <source>
        <strain evidence="6 7">K24</strain>
    </source>
</reference>
<dbReference type="EMBL" id="SGXC01000001">
    <property type="protein sequence ID" value="RZS85625.1"/>
    <property type="molecule type" value="Genomic_DNA"/>
</dbReference>
<dbReference type="PROSITE" id="PS50931">
    <property type="entry name" value="HTH_LYSR"/>
    <property type="match status" value="1"/>
</dbReference>
<dbReference type="GO" id="GO:0006351">
    <property type="term" value="P:DNA-templated transcription"/>
    <property type="evidence" value="ECO:0007669"/>
    <property type="project" value="TreeGrafter"/>
</dbReference>
<keyword evidence="3" id="KW-0238">DNA-binding</keyword>
<dbReference type="InterPro" id="IPR036388">
    <property type="entry name" value="WH-like_DNA-bd_sf"/>
</dbReference>
<dbReference type="InterPro" id="IPR058163">
    <property type="entry name" value="LysR-type_TF_proteobact-type"/>
</dbReference>
<protein>
    <submittedName>
        <fullName evidence="6">LysR family glycine cleavage system transcriptional activator/LysR family transcriptional regulator of beta-lactamase</fullName>
    </submittedName>
</protein>
<dbReference type="Gene3D" id="1.10.10.10">
    <property type="entry name" value="Winged helix-like DNA-binding domain superfamily/Winged helix DNA-binding domain"/>
    <property type="match status" value="1"/>
</dbReference>
<dbReference type="AlphaFoldDB" id="A0A4Q7NKK1"/>
<sequence length="308" mass="33805">MTSGSASPLSSSALLARLPSTRLMLAFDVSARHLNLVRAAEELGITQGALSRQIRALEDHLGVRLFERHARGLRFTQEGELLYDFTRRGFETLGAGIGRLTLRAERQTLVLSVARSFALRVLIPRLAGFTEAHPHIHLSLDIHRYFADIASSGVDVSVRLGGGDWPDCRALRLTRDCIVPVCTSAIREQLRDPAARPRVPLLRNIERDDASLRVEGLDELPHGDQRIDFNDSASMLAAAEASLGVAISRSSLVADAESIGRLVRATSWEARDGLDYYAVCTERAYCKPAVKAFLDWVEGVAPAWPARS</sequence>
<evidence type="ECO:0000313" key="6">
    <source>
        <dbReference type="EMBL" id="RZS85625.1"/>
    </source>
</evidence>
<dbReference type="Gene3D" id="3.40.190.10">
    <property type="entry name" value="Periplasmic binding protein-like II"/>
    <property type="match status" value="2"/>
</dbReference>
<accession>A0A4Q7NKK1</accession>
<keyword evidence="4" id="KW-0804">Transcription</keyword>
<evidence type="ECO:0000256" key="3">
    <source>
        <dbReference type="ARBA" id="ARBA00023125"/>
    </source>
</evidence>
<evidence type="ECO:0000256" key="2">
    <source>
        <dbReference type="ARBA" id="ARBA00023015"/>
    </source>
</evidence>
<dbReference type="SUPFAM" id="SSF53850">
    <property type="entry name" value="Periplasmic binding protein-like II"/>
    <property type="match status" value="1"/>
</dbReference>
<comment type="caution">
    <text evidence="6">The sequence shown here is derived from an EMBL/GenBank/DDBJ whole genome shotgun (WGS) entry which is preliminary data.</text>
</comment>
<keyword evidence="2" id="KW-0805">Transcription regulation</keyword>
<dbReference type="InterPro" id="IPR036390">
    <property type="entry name" value="WH_DNA-bd_sf"/>
</dbReference>
<dbReference type="PANTHER" id="PTHR30537:SF26">
    <property type="entry name" value="GLYCINE CLEAVAGE SYSTEM TRANSCRIPTIONAL ACTIVATOR"/>
    <property type="match status" value="1"/>
</dbReference>
<proteinExistence type="inferred from homology"/>